<dbReference type="Proteomes" id="UP000031518">
    <property type="component" value="Unassembled WGS sequence"/>
</dbReference>
<reference evidence="5 6" key="1">
    <citation type="submission" date="2013-12" db="EMBL/GenBank/DDBJ databases">
        <authorList>
            <person name="Stott M."/>
        </authorList>
    </citation>
    <scope>NUCLEOTIDE SEQUENCE [LARGE SCALE GENOMIC DNA]</scope>
    <source>
        <strain evidence="5 6">K22</strain>
    </source>
</reference>
<evidence type="ECO:0000256" key="1">
    <source>
        <dbReference type="PIRSR" id="PIRSR639069-1"/>
    </source>
</evidence>
<dbReference type="PANTHER" id="PTHR40111">
    <property type="entry name" value="CEPHALOSPORIN-C DEACETYLASE"/>
    <property type="match status" value="1"/>
</dbReference>
<dbReference type="SUPFAM" id="SSF52266">
    <property type="entry name" value="SGNH hydrolase"/>
    <property type="match status" value="1"/>
</dbReference>
<protein>
    <submittedName>
        <fullName evidence="5">Acetyl esterase (Deacetylase)</fullName>
    </submittedName>
</protein>
<feature type="region of interest" description="Disordered" evidence="2">
    <location>
        <begin position="668"/>
        <end position="689"/>
    </location>
</feature>
<dbReference type="AlphaFoldDB" id="A0A0B6WVP4"/>
<dbReference type="Pfam" id="PF05448">
    <property type="entry name" value="AXE1"/>
    <property type="match status" value="2"/>
</dbReference>
<proteinExistence type="predicted"/>
<feature type="domain" description="Acetyl xylan esterase" evidence="3">
    <location>
        <begin position="113"/>
        <end position="310"/>
    </location>
</feature>
<evidence type="ECO:0000313" key="5">
    <source>
        <dbReference type="EMBL" id="CDM65151.1"/>
    </source>
</evidence>
<dbReference type="InterPro" id="IPR039069">
    <property type="entry name" value="CE7"/>
</dbReference>
<dbReference type="GO" id="GO:0005976">
    <property type="term" value="P:polysaccharide metabolic process"/>
    <property type="evidence" value="ECO:0007669"/>
    <property type="project" value="TreeGrafter"/>
</dbReference>
<feature type="active site" description="Charge relay system" evidence="1">
    <location>
        <position position="389"/>
    </location>
</feature>
<feature type="region of interest" description="Disordered" evidence="2">
    <location>
        <begin position="416"/>
        <end position="456"/>
    </location>
</feature>
<feature type="compositionally biased region" description="Polar residues" evidence="2">
    <location>
        <begin position="422"/>
        <end position="437"/>
    </location>
</feature>
<gene>
    <name evidence="5" type="ORF">PYK22_01149</name>
</gene>
<evidence type="ECO:0000256" key="2">
    <source>
        <dbReference type="SAM" id="MobiDB-lite"/>
    </source>
</evidence>
<dbReference type="InterPro" id="IPR029058">
    <property type="entry name" value="AB_hydrolase_fold"/>
</dbReference>
<dbReference type="GO" id="GO:0052689">
    <property type="term" value="F:carboxylic ester hydrolase activity"/>
    <property type="evidence" value="ECO:0007669"/>
    <property type="project" value="TreeGrafter"/>
</dbReference>
<organism evidence="5 6">
    <name type="scientific">Pyrinomonas methylaliphatogenes</name>
    <dbReference type="NCBI Taxonomy" id="454194"/>
    <lineage>
        <taxon>Bacteria</taxon>
        <taxon>Pseudomonadati</taxon>
        <taxon>Acidobacteriota</taxon>
        <taxon>Blastocatellia</taxon>
        <taxon>Blastocatellales</taxon>
        <taxon>Pyrinomonadaceae</taxon>
        <taxon>Pyrinomonas</taxon>
    </lineage>
</organism>
<evidence type="ECO:0000313" key="6">
    <source>
        <dbReference type="Proteomes" id="UP000031518"/>
    </source>
</evidence>
<evidence type="ECO:0000259" key="4">
    <source>
        <dbReference type="Pfam" id="PF13472"/>
    </source>
</evidence>
<accession>A0A0B6WVP4</accession>
<dbReference type="Pfam" id="PF13472">
    <property type="entry name" value="Lipase_GDSL_2"/>
    <property type="match status" value="1"/>
</dbReference>
<feature type="active site" description="Charge relay system" evidence="1">
    <location>
        <position position="360"/>
    </location>
</feature>
<reference evidence="5 6" key="2">
    <citation type="submission" date="2015-01" db="EMBL/GenBank/DDBJ databases">
        <title>Complete genome sequence of Pyrinomonas methylaliphatogenes type strain K22T.</title>
        <authorList>
            <person name="Lee K.C.Y."/>
            <person name="Power J.F."/>
            <person name="Dunfield P.F."/>
            <person name="Morgan X.C."/>
            <person name="Huttenhower C."/>
            <person name="Stott M.B."/>
        </authorList>
    </citation>
    <scope>NUCLEOTIDE SEQUENCE [LARGE SCALE GENOMIC DNA]</scope>
    <source>
        <strain evidence="5 6">K22</strain>
    </source>
</reference>
<feature type="active site" description="Nucleophile" evidence="1">
    <location>
        <position position="282"/>
    </location>
</feature>
<dbReference type="Gene3D" id="3.40.50.1820">
    <property type="entry name" value="alpha/beta hydrolase"/>
    <property type="match status" value="1"/>
</dbReference>
<evidence type="ECO:0000259" key="3">
    <source>
        <dbReference type="Pfam" id="PF05448"/>
    </source>
</evidence>
<feature type="domain" description="SGNH hydrolase-type esterase" evidence="4">
    <location>
        <begin position="478"/>
        <end position="654"/>
    </location>
</feature>
<dbReference type="SUPFAM" id="SSF53474">
    <property type="entry name" value="alpha/beta-Hydrolases"/>
    <property type="match status" value="1"/>
</dbReference>
<dbReference type="STRING" id="454194.PYK22_01149"/>
<name>A0A0B6WVP4_9BACT</name>
<dbReference type="Gene3D" id="3.40.50.1110">
    <property type="entry name" value="SGNH hydrolase"/>
    <property type="match status" value="1"/>
</dbReference>
<dbReference type="InterPro" id="IPR036514">
    <property type="entry name" value="SGNH_hydro_sf"/>
</dbReference>
<dbReference type="EMBL" id="CBXV010000004">
    <property type="protein sequence ID" value="CDM65151.1"/>
    <property type="molecule type" value="Genomic_DNA"/>
</dbReference>
<sequence>MIFAALIYCHIAASLCVAQQPIFTPYKPSGIYAVGEKVGWTAHVPQGTAQGLYTYTVKKNNYSVIKTGTLDLSAGRNTIEVTLDEPAMVYVQVSRPGSSESVTLGAAVAPEKLRPSVPRPADFDLFWDSKIKSLERIPENVVLTPGESDKPGVEYATIRMDNVDGKHIYGQIAKPKREGKFPALVIFQWAGPPYPLQKQWVTDRAAQGWLALNIEPHDVLPNAPQSYYDALPEELKNYHLIGREDRDKSYFLQMYLADYRAVDYITHRPDWDGQTLVVMGTSMGGQQALAVAGLHPKITHVIVNEPAGCDTNGPLHGRASGYPNWPADNPKIMATALYFDPVNFASRIKATALVAIGFVDTVTPPVGIWIAFNQIKGPKEVVPMIDSPHNHQATPEQQRPYTVRAEEWLNTLVRGGKVTPRQLPSQSSTADRSNRNPSLHVESAPPADQPVPRTDRNSMIAHAELLEKRKKGRIDVYFLGDSITRRWGTSDAQYKRFLENWRQNFFGWNAANFGWGGDTTQNILWRLYNGELDGVNPKVIVLMAGTNNIGNRSPEGPDDPRIADVTRGIKAILDICQRKAPGATIILMGITPRNDNPAVMPIINKINENISKFADGKRIRYLNINDKLADKDGRFREGMAMPDGLHLDVKGYQVWADALKPILTELLGPPAKEDHAPPPTGDPSARGQQ</sequence>
<dbReference type="InterPro" id="IPR008391">
    <property type="entry name" value="AXE1_dom"/>
</dbReference>
<dbReference type="PANTHER" id="PTHR40111:SF1">
    <property type="entry name" value="CEPHALOSPORIN-C DEACETYLASE"/>
    <property type="match status" value="1"/>
</dbReference>
<keyword evidence="6" id="KW-1185">Reference proteome</keyword>
<dbReference type="InterPro" id="IPR013830">
    <property type="entry name" value="SGNH_hydro"/>
</dbReference>
<feature type="domain" description="Acetyl xylan esterase" evidence="3">
    <location>
        <begin position="329"/>
        <end position="392"/>
    </location>
</feature>